<feature type="transmembrane region" description="Helical" evidence="2">
    <location>
        <begin position="94"/>
        <end position="121"/>
    </location>
</feature>
<protein>
    <submittedName>
        <fullName evidence="3">Uncharacterized protein</fullName>
    </submittedName>
</protein>
<accession>A0A6C0D101</accession>
<proteinExistence type="predicted"/>
<dbReference type="AlphaFoldDB" id="A0A6C0D101"/>
<dbReference type="EMBL" id="MN739518">
    <property type="protein sequence ID" value="QHT10102.1"/>
    <property type="molecule type" value="Genomic_DNA"/>
</dbReference>
<sequence>MNLIYLLSEHLPTVAAIVTQDPSIPPSTTEYFSSESPQSKETKEITQKLKDYNKKHPLLVLLYLIVNIVFILGLLYFMFFAIDLALHCPVLPKWLTIITLLILFFSTSKYSLLFLILYLILIITVARRYQCTDESKIITIDVGRLHHNITSSFESPQTTSPKTSSKTSPKTLKTSKKNVKKEKE</sequence>
<evidence type="ECO:0000256" key="1">
    <source>
        <dbReference type="SAM" id="MobiDB-lite"/>
    </source>
</evidence>
<keyword evidence="2" id="KW-0472">Membrane</keyword>
<name>A0A6C0D101_9ZZZZ</name>
<evidence type="ECO:0000256" key="2">
    <source>
        <dbReference type="SAM" id="Phobius"/>
    </source>
</evidence>
<reference evidence="3" key="1">
    <citation type="journal article" date="2020" name="Nature">
        <title>Giant virus diversity and host interactions through global metagenomics.</title>
        <authorList>
            <person name="Schulz F."/>
            <person name="Roux S."/>
            <person name="Paez-Espino D."/>
            <person name="Jungbluth S."/>
            <person name="Walsh D.A."/>
            <person name="Denef V.J."/>
            <person name="McMahon K.D."/>
            <person name="Konstantinidis K.T."/>
            <person name="Eloe-Fadrosh E.A."/>
            <person name="Kyrpides N.C."/>
            <person name="Woyke T."/>
        </authorList>
    </citation>
    <scope>NUCLEOTIDE SEQUENCE</scope>
    <source>
        <strain evidence="3">GVMAG-M-3300023174-104</strain>
    </source>
</reference>
<organism evidence="3">
    <name type="scientific">viral metagenome</name>
    <dbReference type="NCBI Taxonomy" id="1070528"/>
    <lineage>
        <taxon>unclassified sequences</taxon>
        <taxon>metagenomes</taxon>
        <taxon>organismal metagenomes</taxon>
    </lineage>
</organism>
<keyword evidence="2" id="KW-1133">Transmembrane helix</keyword>
<feature type="region of interest" description="Disordered" evidence="1">
    <location>
        <begin position="151"/>
        <end position="184"/>
    </location>
</feature>
<evidence type="ECO:0000313" key="3">
    <source>
        <dbReference type="EMBL" id="QHT10102.1"/>
    </source>
</evidence>
<feature type="compositionally biased region" description="Low complexity" evidence="1">
    <location>
        <begin position="155"/>
        <end position="172"/>
    </location>
</feature>
<feature type="compositionally biased region" description="Basic residues" evidence="1">
    <location>
        <begin position="173"/>
        <end position="184"/>
    </location>
</feature>
<feature type="transmembrane region" description="Helical" evidence="2">
    <location>
        <begin position="58"/>
        <end position="82"/>
    </location>
</feature>
<keyword evidence="2" id="KW-0812">Transmembrane</keyword>